<keyword evidence="1" id="KW-0812">Transmembrane</keyword>
<feature type="transmembrane region" description="Helical" evidence="1">
    <location>
        <begin position="54"/>
        <end position="81"/>
    </location>
</feature>
<feature type="transmembrane region" description="Helical" evidence="1">
    <location>
        <begin position="93"/>
        <end position="116"/>
    </location>
</feature>
<accession>A0A1R4IQC4</accession>
<organism evidence="2 3">
    <name type="scientific">Mycetocola reblochoni REB411</name>
    <dbReference type="NCBI Taxonomy" id="1255698"/>
    <lineage>
        <taxon>Bacteria</taxon>
        <taxon>Bacillati</taxon>
        <taxon>Actinomycetota</taxon>
        <taxon>Actinomycetes</taxon>
        <taxon>Micrococcales</taxon>
        <taxon>Microbacteriaceae</taxon>
        <taxon>Mycetocola</taxon>
    </lineage>
</organism>
<dbReference type="EMBL" id="FUKR01000017">
    <property type="protein sequence ID" value="SJN21443.1"/>
    <property type="molecule type" value="Genomic_DNA"/>
</dbReference>
<evidence type="ECO:0000256" key="1">
    <source>
        <dbReference type="SAM" id="Phobius"/>
    </source>
</evidence>
<dbReference type="AlphaFoldDB" id="A0A1R4IQC4"/>
<keyword evidence="3" id="KW-1185">Reference proteome</keyword>
<name>A0A1R4IQC4_9MICO</name>
<sequence length="126" mass="13421">MQFPVLTTRGQRTTDVVLTLLVIFVTIGVTGVGAYASMFIGINTAGCDISGDCIGFLVIVGWLGGLLIPPLLAAAGIVFCFRLFYTRRRAVTLSLLVLLAVTVLWLALALIVQLGIPGFSLRDLLP</sequence>
<protein>
    <submittedName>
        <fullName evidence="2">Uncharacterized protein</fullName>
    </submittedName>
</protein>
<keyword evidence="1" id="KW-1133">Transmembrane helix</keyword>
<dbReference type="RefSeq" id="WP_087136175.1">
    <property type="nucleotide sequence ID" value="NZ_FUKR01000017.1"/>
</dbReference>
<evidence type="ECO:0000313" key="2">
    <source>
        <dbReference type="EMBL" id="SJN21443.1"/>
    </source>
</evidence>
<proteinExistence type="predicted"/>
<evidence type="ECO:0000313" key="3">
    <source>
        <dbReference type="Proteomes" id="UP000196778"/>
    </source>
</evidence>
<feature type="transmembrane region" description="Helical" evidence="1">
    <location>
        <begin position="16"/>
        <end position="42"/>
    </location>
</feature>
<gene>
    <name evidence="2" type="ORF">FM119_02790</name>
</gene>
<dbReference type="Proteomes" id="UP000196778">
    <property type="component" value="Unassembled WGS sequence"/>
</dbReference>
<keyword evidence="1" id="KW-0472">Membrane</keyword>
<reference evidence="3" key="1">
    <citation type="submission" date="2017-02" db="EMBL/GenBank/DDBJ databases">
        <authorList>
            <person name="Dridi B."/>
        </authorList>
    </citation>
    <scope>NUCLEOTIDE SEQUENCE [LARGE SCALE GENOMIC DNA]</scope>
    <source>
        <strain evidence="3">EB411</strain>
    </source>
</reference>